<comment type="subcellular location">
    <subcellularLocation>
        <location evidence="1">Cell membrane</location>
        <topology evidence="1">Multi-pass membrane protein</topology>
    </subcellularLocation>
</comment>
<reference evidence="10" key="1">
    <citation type="submission" date="2017-10" db="EMBL/GenBank/DDBJ databases">
        <title>Resolving the taxonomy of Roseburia spp., Eubacterium rectale and Agathobacter spp. through phylogenomic analysis.</title>
        <authorList>
            <person name="Sheridan P.O."/>
            <person name="Walker A.W."/>
            <person name="Duncan S.H."/>
            <person name="Scott K.P."/>
            <person name="Toole P.W.O."/>
            <person name="Luis P."/>
            <person name="Flint H.J."/>
        </authorList>
    </citation>
    <scope>NUCLEOTIDE SEQUENCE [LARGE SCALE GENOMIC DNA]</scope>
    <source>
        <strain evidence="10">JK10</strain>
        <strain evidence="9">JK626</strain>
    </source>
</reference>
<evidence type="ECO:0000313" key="10">
    <source>
        <dbReference type="EMBL" id="PHU40498.1"/>
    </source>
</evidence>
<dbReference type="PANTHER" id="PTHR33778:SF1">
    <property type="entry name" value="MAGNESIUM TRANSPORTER YHID-RELATED"/>
    <property type="match status" value="1"/>
</dbReference>
<dbReference type="EMBL" id="PDYH01000018">
    <property type="protein sequence ID" value="PHU40498.1"/>
    <property type="molecule type" value="Genomic_DNA"/>
</dbReference>
<accession>A0A2G3EB01</accession>
<organism evidence="10 11">
    <name type="scientific">Pseudobutyrivibrio ruminis</name>
    <dbReference type="NCBI Taxonomy" id="46206"/>
    <lineage>
        <taxon>Bacteria</taxon>
        <taxon>Bacillati</taxon>
        <taxon>Bacillota</taxon>
        <taxon>Clostridia</taxon>
        <taxon>Lachnospirales</taxon>
        <taxon>Lachnospiraceae</taxon>
        <taxon>Pseudobutyrivibrio</taxon>
    </lineage>
</organism>
<dbReference type="PANTHER" id="PTHR33778">
    <property type="entry name" value="PROTEIN MGTC"/>
    <property type="match status" value="1"/>
</dbReference>
<dbReference type="InterPro" id="IPR003416">
    <property type="entry name" value="MgtC/SapB/SrpB/YhiD_fam"/>
</dbReference>
<dbReference type="Proteomes" id="UP000224317">
    <property type="component" value="Unassembled WGS sequence"/>
</dbReference>
<evidence type="ECO:0000256" key="6">
    <source>
        <dbReference type="ARBA" id="ARBA00023136"/>
    </source>
</evidence>
<feature type="transmembrane region" description="Helical" evidence="7">
    <location>
        <begin position="13"/>
        <end position="32"/>
    </location>
</feature>
<proteinExistence type="inferred from homology"/>
<evidence type="ECO:0000259" key="8">
    <source>
        <dbReference type="Pfam" id="PF02308"/>
    </source>
</evidence>
<feature type="domain" description="MgtC/SapB/SrpB/YhiD N-terminal" evidence="8">
    <location>
        <begin position="19"/>
        <end position="144"/>
    </location>
</feature>
<evidence type="ECO:0000313" key="9">
    <source>
        <dbReference type="EMBL" id="PHU35762.1"/>
    </source>
</evidence>
<dbReference type="Pfam" id="PF02308">
    <property type="entry name" value="MgtC"/>
    <property type="match status" value="1"/>
</dbReference>
<dbReference type="InterPro" id="IPR049177">
    <property type="entry name" value="MgtC_SapB_SrpB_YhiD_N"/>
</dbReference>
<keyword evidence="11" id="KW-1185">Reference proteome</keyword>
<dbReference type="GO" id="GO:0005886">
    <property type="term" value="C:plasma membrane"/>
    <property type="evidence" value="ECO:0007669"/>
    <property type="project" value="UniProtKB-SubCell"/>
</dbReference>
<evidence type="ECO:0000256" key="7">
    <source>
        <dbReference type="SAM" id="Phobius"/>
    </source>
</evidence>
<feature type="transmembrane region" description="Helical" evidence="7">
    <location>
        <begin position="44"/>
        <end position="63"/>
    </location>
</feature>
<keyword evidence="6 7" id="KW-0472">Membrane</keyword>
<protein>
    <submittedName>
        <fullName evidence="10">MgtC family protein</fullName>
    </submittedName>
</protein>
<comment type="similarity">
    <text evidence="2">Belongs to the MgtC/SapB family.</text>
</comment>
<sequence>MQLLNELQSMSEVAVVIRLTVATLFGSLIGWERLVRHHSAGIKTFALVSLGSAVATVLNLYLAMIPGLNADVSRIPAGVVSGIGFLGAGTILVTGRQQIKGLSTAASLWVASCMGMAIGAGYMIVGCACFLLVLLANIVLYRLSSRVEENSRHMSVYIEVSKSRGVSKLLKAISDAGFEISSMIKSREKTIQSTDIALIIDIDFDRRRSHQEVINMISDLDYVSYVEEV</sequence>
<name>A0A2G3EB01_9FIRM</name>
<dbReference type="Proteomes" id="UP000225889">
    <property type="component" value="Unassembled WGS sequence"/>
</dbReference>
<comment type="caution">
    <text evidence="10">The sequence shown here is derived from an EMBL/GenBank/DDBJ whole genome shotgun (WGS) entry which is preliminary data.</text>
</comment>
<evidence type="ECO:0000256" key="4">
    <source>
        <dbReference type="ARBA" id="ARBA00022692"/>
    </source>
</evidence>
<evidence type="ECO:0000256" key="3">
    <source>
        <dbReference type="ARBA" id="ARBA00022475"/>
    </source>
</evidence>
<evidence type="ECO:0000256" key="1">
    <source>
        <dbReference type="ARBA" id="ARBA00004651"/>
    </source>
</evidence>
<feature type="transmembrane region" description="Helical" evidence="7">
    <location>
        <begin position="107"/>
        <end position="140"/>
    </location>
</feature>
<keyword evidence="4 7" id="KW-0812">Transmembrane</keyword>
<feature type="transmembrane region" description="Helical" evidence="7">
    <location>
        <begin position="75"/>
        <end position="95"/>
    </location>
</feature>
<reference evidence="10" key="2">
    <citation type="submission" date="2017-10" db="EMBL/GenBank/DDBJ databases">
        <authorList>
            <person name="Banno H."/>
            <person name="Chua N.-H."/>
        </authorList>
    </citation>
    <scope>NUCLEOTIDE SEQUENCE [LARGE SCALE GENOMIC DNA]</scope>
    <source>
        <strain evidence="10">JK10</strain>
        <strain evidence="9">JK626</strain>
    </source>
</reference>
<gene>
    <name evidence="10" type="ORF">CSX00_05525</name>
    <name evidence="9" type="ORF">CSX01_03920</name>
</gene>
<evidence type="ECO:0000256" key="5">
    <source>
        <dbReference type="ARBA" id="ARBA00022989"/>
    </source>
</evidence>
<keyword evidence="3" id="KW-1003">Cell membrane</keyword>
<evidence type="ECO:0000256" key="2">
    <source>
        <dbReference type="ARBA" id="ARBA00009298"/>
    </source>
</evidence>
<dbReference type="PRINTS" id="PR01837">
    <property type="entry name" value="MGTCSAPBPROT"/>
</dbReference>
<evidence type="ECO:0000313" key="11">
    <source>
        <dbReference type="Proteomes" id="UP000224317"/>
    </source>
</evidence>
<dbReference type="EMBL" id="PDYF01000008">
    <property type="protein sequence ID" value="PHU35762.1"/>
    <property type="molecule type" value="Genomic_DNA"/>
</dbReference>
<keyword evidence="5 7" id="KW-1133">Transmembrane helix</keyword>
<dbReference type="AlphaFoldDB" id="A0A2G3EB01"/>
<dbReference type="RefSeq" id="WP_090152722.1">
    <property type="nucleotide sequence ID" value="NZ_PDYF01000008.1"/>
</dbReference>